<evidence type="ECO:0000259" key="7">
    <source>
        <dbReference type="PROSITE" id="PS50110"/>
    </source>
</evidence>
<keyword evidence="5" id="KW-0418">Kinase</keyword>
<dbReference type="SUPFAM" id="SSF55785">
    <property type="entry name" value="PYP-like sensor domain (PAS domain)"/>
    <property type="match status" value="1"/>
</dbReference>
<dbReference type="PANTHER" id="PTHR43304">
    <property type="entry name" value="PHYTOCHROME-LIKE PROTEIN CPH1"/>
    <property type="match status" value="1"/>
</dbReference>
<feature type="domain" description="Response regulatory" evidence="7">
    <location>
        <begin position="5"/>
        <end position="121"/>
    </location>
</feature>
<dbReference type="Proteomes" id="UP000244527">
    <property type="component" value="Chromosome"/>
</dbReference>
<dbReference type="PROSITE" id="PS50110">
    <property type="entry name" value="RESPONSE_REGULATORY"/>
    <property type="match status" value="1"/>
</dbReference>
<dbReference type="InterPro" id="IPR035965">
    <property type="entry name" value="PAS-like_dom_sf"/>
</dbReference>
<dbReference type="Gene3D" id="3.30.450.20">
    <property type="entry name" value="PAS domain"/>
    <property type="match status" value="1"/>
</dbReference>
<dbReference type="EMBL" id="CP020918">
    <property type="protein sequence ID" value="AWG21045.1"/>
    <property type="molecule type" value="Genomic_DNA"/>
</dbReference>
<dbReference type="EC" id="2.7.13.3" evidence="2"/>
<accession>A0A2S1LBB6</accession>
<dbReference type="InterPro" id="IPR011006">
    <property type="entry name" value="CheY-like_superfamily"/>
</dbReference>
<dbReference type="Gene3D" id="3.40.50.2300">
    <property type="match status" value="1"/>
</dbReference>
<dbReference type="CDD" id="cd00130">
    <property type="entry name" value="PAS"/>
    <property type="match status" value="1"/>
</dbReference>
<dbReference type="InterPro" id="IPR052162">
    <property type="entry name" value="Sensor_kinase/Photoreceptor"/>
</dbReference>
<dbReference type="CDD" id="cd00156">
    <property type="entry name" value="REC"/>
    <property type="match status" value="1"/>
</dbReference>
<sequence>MKKLKILILEDSAYDVVLIKSELKNAGLAFESHVVETKSDYIAALDQFQPEVILSDHSMPQFTSTVALEIYNERKLKIPFILVTGSVSEEFAVQTILSGACDYILKSNLTRLPVAVKNAVAAHNMKLENEISEKRIQRKNTFLNHIVFSQPILLYVANIDDNCRTTFISKNVEDITGYCRADILGDNTLWRRNIHPDEVEDVVQSFTDKVNHGGGAIEYRWKCANGEYKWFLDNLTIVKDEFGANWVHGSRIDITKSKNADHRKIVFTKGMDEMLYMISHKVRHSISQILGLYYLIAEETVTDDEIKKVVGYMKEPAESLDLFTAELTALMDELKTKNTNLN</sequence>
<proteinExistence type="predicted"/>
<gene>
    <name evidence="9" type="ORF">FFWV33_05605</name>
</gene>
<dbReference type="InterPro" id="IPR000014">
    <property type="entry name" value="PAS"/>
</dbReference>
<comment type="catalytic activity">
    <reaction evidence="1">
        <text>ATP + protein L-histidine = ADP + protein N-phospho-L-histidine.</text>
        <dbReference type="EC" id="2.7.13.3"/>
    </reaction>
</comment>
<organism evidence="9 10">
    <name type="scientific">Flavobacterium faecale</name>
    <dbReference type="NCBI Taxonomy" id="1355330"/>
    <lineage>
        <taxon>Bacteria</taxon>
        <taxon>Pseudomonadati</taxon>
        <taxon>Bacteroidota</taxon>
        <taxon>Flavobacteriia</taxon>
        <taxon>Flavobacteriales</taxon>
        <taxon>Flavobacteriaceae</taxon>
        <taxon>Flavobacterium</taxon>
    </lineage>
</organism>
<dbReference type="AlphaFoldDB" id="A0A2S1LBB6"/>
<keyword evidence="4" id="KW-0808">Transferase</keyword>
<evidence type="ECO:0000313" key="9">
    <source>
        <dbReference type="EMBL" id="AWG21045.1"/>
    </source>
</evidence>
<dbReference type="OrthoDB" id="9766459at2"/>
<dbReference type="Pfam" id="PF08447">
    <property type="entry name" value="PAS_3"/>
    <property type="match status" value="1"/>
</dbReference>
<keyword evidence="10" id="KW-1185">Reference proteome</keyword>
<dbReference type="InterPro" id="IPR001789">
    <property type="entry name" value="Sig_transdc_resp-reg_receiver"/>
</dbReference>
<keyword evidence="3 6" id="KW-0597">Phosphoprotein</keyword>
<dbReference type="PROSITE" id="PS50112">
    <property type="entry name" value="PAS"/>
    <property type="match status" value="1"/>
</dbReference>
<dbReference type="PANTHER" id="PTHR43304:SF1">
    <property type="entry name" value="PAC DOMAIN-CONTAINING PROTEIN"/>
    <property type="match status" value="1"/>
</dbReference>
<evidence type="ECO:0000313" key="10">
    <source>
        <dbReference type="Proteomes" id="UP000244527"/>
    </source>
</evidence>
<dbReference type="SUPFAM" id="SSF52172">
    <property type="entry name" value="CheY-like"/>
    <property type="match status" value="1"/>
</dbReference>
<name>A0A2S1LBB6_9FLAO</name>
<protein>
    <recommendedName>
        <fullName evidence="2">histidine kinase</fullName>
        <ecNumber evidence="2">2.7.13.3</ecNumber>
    </recommendedName>
</protein>
<feature type="modified residue" description="4-aspartylphosphate" evidence="6">
    <location>
        <position position="56"/>
    </location>
</feature>
<dbReference type="KEGG" id="ffa:FFWV33_05605"/>
<dbReference type="InterPro" id="IPR013655">
    <property type="entry name" value="PAS_fold_3"/>
</dbReference>
<dbReference type="Pfam" id="PF00072">
    <property type="entry name" value="Response_reg"/>
    <property type="match status" value="1"/>
</dbReference>
<dbReference type="GO" id="GO:0004673">
    <property type="term" value="F:protein histidine kinase activity"/>
    <property type="evidence" value="ECO:0007669"/>
    <property type="project" value="UniProtKB-EC"/>
</dbReference>
<reference evidence="9 10" key="1">
    <citation type="submission" date="2017-04" db="EMBL/GenBank/DDBJ databases">
        <title>Compelte genome sequence of WV33.</title>
        <authorList>
            <person name="Lee P.C."/>
        </authorList>
    </citation>
    <scope>NUCLEOTIDE SEQUENCE [LARGE SCALE GENOMIC DNA]</scope>
    <source>
        <strain evidence="9 10">WV33</strain>
    </source>
</reference>
<evidence type="ECO:0000256" key="2">
    <source>
        <dbReference type="ARBA" id="ARBA00012438"/>
    </source>
</evidence>
<evidence type="ECO:0000256" key="1">
    <source>
        <dbReference type="ARBA" id="ARBA00000085"/>
    </source>
</evidence>
<evidence type="ECO:0000256" key="5">
    <source>
        <dbReference type="ARBA" id="ARBA00022777"/>
    </source>
</evidence>
<evidence type="ECO:0000256" key="6">
    <source>
        <dbReference type="PROSITE-ProRule" id="PRU00169"/>
    </source>
</evidence>
<dbReference type="NCBIfam" id="TIGR00229">
    <property type="entry name" value="sensory_box"/>
    <property type="match status" value="1"/>
</dbReference>
<evidence type="ECO:0000256" key="3">
    <source>
        <dbReference type="ARBA" id="ARBA00022553"/>
    </source>
</evidence>
<evidence type="ECO:0000259" key="8">
    <source>
        <dbReference type="PROSITE" id="PS50112"/>
    </source>
</evidence>
<dbReference type="SMART" id="SM00091">
    <property type="entry name" value="PAS"/>
    <property type="match status" value="1"/>
</dbReference>
<dbReference type="RefSeq" id="WP_108739998.1">
    <property type="nucleotide sequence ID" value="NZ_CP020918.1"/>
</dbReference>
<dbReference type="SMART" id="SM00448">
    <property type="entry name" value="REC"/>
    <property type="match status" value="1"/>
</dbReference>
<evidence type="ECO:0000256" key="4">
    <source>
        <dbReference type="ARBA" id="ARBA00022679"/>
    </source>
</evidence>
<dbReference type="GO" id="GO:0000160">
    <property type="term" value="P:phosphorelay signal transduction system"/>
    <property type="evidence" value="ECO:0007669"/>
    <property type="project" value="InterPro"/>
</dbReference>
<feature type="domain" description="PAS" evidence="8">
    <location>
        <begin position="139"/>
        <end position="213"/>
    </location>
</feature>